<dbReference type="InterPro" id="IPR029063">
    <property type="entry name" value="SAM-dependent_MTases_sf"/>
</dbReference>
<feature type="region of interest" description="Disordered" evidence="11">
    <location>
        <begin position="461"/>
        <end position="495"/>
    </location>
</feature>
<dbReference type="InterPro" id="IPR035979">
    <property type="entry name" value="RBD_domain_sf"/>
</dbReference>
<dbReference type="AlphaFoldDB" id="A0AA36IAY6"/>
<dbReference type="PROSITE" id="PS50102">
    <property type="entry name" value="RRM"/>
    <property type="match status" value="1"/>
</dbReference>
<dbReference type="PANTHER" id="PTHR48030:SF3">
    <property type="entry name" value="SPLICING FACTOR 3B SUBUNIT 4"/>
    <property type="match status" value="1"/>
</dbReference>
<keyword evidence="8" id="KW-0539">Nucleus</keyword>
<dbReference type="SUPFAM" id="SSF54928">
    <property type="entry name" value="RNA-binding domain, RBD"/>
    <property type="match status" value="1"/>
</dbReference>
<dbReference type="SMART" id="SM00360">
    <property type="entry name" value="RRM"/>
    <property type="match status" value="2"/>
</dbReference>
<evidence type="ECO:0000256" key="1">
    <source>
        <dbReference type="ARBA" id="ARBA00004123"/>
    </source>
</evidence>
<dbReference type="FunFam" id="3.30.70.330:FF:000059">
    <property type="entry name" value="splicing factor 3B subunit 4"/>
    <property type="match status" value="1"/>
</dbReference>
<feature type="domain" description="RRM" evidence="12">
    <location>
        <begin position="366"/>
        <end position="444"/>
    </location>
</feature>
<dbReference type="Proteomes" id="UP001178507">
    <property type="component" value="Unassembled WGS sequence"/>
</dbReference>
<evidence type="ECO:0000259" key="12">
    <source>
        <dbReference type="PROSITE" id="PS50102"/>
    </source>
</evidence>
<protein>
    <recommendedName>
        <fullName evidence="9">Splicing factor 3B subunit 4</fullName>
    </recommendedName>
</protein>
<evidence type="ECO:0000256" key="7">
    <source>
        <dbReference type="ARBA" id="ARBA00023187"/>
    </source>
</evidence>
<dbReference type="Gene3D" id="3.30.70.330">
    <property type="match status" value="2"/>
</dbReference>
<dbReference type="SUPFAM" id="SSF53335">
    <property type="entry name" value="S-adenosyl-L-methionine-dependent methyltransferases"/>
    <property type="match status" value="1"/>
</dbReference>
<evidence type="ECO:0000256" key="5">
    <source>
        <dbReference type="ARBA" id="ARBA00022737"/>
    </source>
</evidence>
<keyword evidence="5" id="KW-0677">Repeat</keyword>
<dbReference type="GO" id="GO:0071011">
    <property type="term" value="C:precatalytic spliceosome"/>
    <property type="evidence" value="ECO:0007669"/>
    <property type="project" value="TreeGrafter"/>
</dbReference>
<evidence type="ECO:0000256" key="6">
    <source>
        <dbReference type="ARBA" id="ARBA00022884"/>
    </source>
</evidence>
<evidence type="ECO:0000313" key="13">
    <source>
        <dbReference type="EMBL" id="CAJ1382909.1"/>
    </source>
</evidence>
<keyword evidence="3" id="KW-0507">mRNA processing</keyword>
<dbReference type="GO" id="GO:0005730">
    <property type="term" value="C:nucleolus"/>
    <property type="evidence" value="ECO:0007669"/>
    <property type="project" value="TreeGrafter"/>
</dbReference>
<reference evidence="13" key="1">
    <citation type="submission" date="2023-08" db="EMBL/GenBank/DDBJ databases">
        <authorList>
            <person name="Chen Y."/>
            <person name="Shah S."/>
            <person name="Dougan E. K."/>
            <person name="Thang M."/>
            <person name="Chan C."/>
        </authorList>
    </citation>
    <scope>NUCLEOTIDE SEQUENCE</scope>
</reference>
<comment type="similarity">
    <text evidence="2">Belongs to the SF3B4 family.</text>
</comment>
<dbReference type="InterPro" id="IPR012677">
    <property type="entry name" value="Nucleotide-bd_a/b_plait_sf"/>
</dbReference>
<dbReference type="InterPro" id="IPR052084">
    <property type="entry name" value="SF3B4_spliceosome_assoc"/>
</dbReference>
<dbReference type="InterPro" id="IPR034159">
    <property type="entry name" value="SF3B4_RRM2"/>
</dbReference>
<name>A0AA36IAY6_9DINO</name>
<accession>A0AA36IAY6</accession>
<dbReference type="GO" id="GO:0003723">
    <property type="term" value="F:RNA binding"/>
    <property type="evidence" value="ECO:0007669"/>
    <property type="project" value="UniProtKB-UniRule"/>
</dbReference>
<evidence type="ECO:0000313" key="14">
    <source>
        <dbReference type="Proteomes" id="UP001178507"/>
    </source>
</evidence>
<keyword evidence="14" id="KW-1185">Reference proteome</keyword>
<sequence>MTFRAGAAKVLPGDRAHIVQVGLGDNRTFLHELTGGKTKADVRWLLSACSSRKDFLGVAVEPVWKHFQAARNLAWRTDASVALVQAALGAEDGQCRIFYVDEPEPRDLARLSPRARENFEWQMSYLRNMSSAEEISPHLAHFHGRLQGSLGVAVPLVENWVPIITWTQLAAQVGFKGCEVLILDTEGFDVEILRSMMQHCERRPQELPWLIQFESNGLCNARAGYDCETEIMEELERVHYVCVGKGRDSYCVLKDALPKSWALQKWLESWCCAECAWHVDGSRQCAGLLPIRDYSRSSLPEMQQEIPLVVREDAYGDAEPRYGFVEFKNEEDADYAIKIMNMIKFFGKPIRCNKSSQDKKTNEVGANLFIGNLEPEVDEKMLYDTFSAFGVLLFAKVMRDPDNGLSRGFGFISYDTFEASDAALAGMNGQFLCNRPISVSYAYKKETKGERHGSAAERLIAANRPKEGPTPAAAPGRSGAPAMRPPMMPPGMPPM</sequence>
<dbReference type="GO" id="GO:0008380">
    <property type="term" value="P:RNA splicing"/>
    <property type="evidence" value="ECO:0007669"/>
    <property type="project" value="UniProtKB-KW"/>
</dbReference>
<feature type="compositionally biased region" description="Low complexity" evidence="11">
    <location>
        <begin position="469"/>
        <end position="482"/>
    </location>
</feature>
<evidence type="ECO:0000256" key="4">
    <source>
        <dbReference type="ARBA" id="ARBA00022728"/>
    </source>
</evidence>
<evidence type="ECO:0000256" key="2">
    <source>
        <dbReference type="ARBA" id="ARBA00008363"/>
    </source>
</evidence>
<proteinExistence type="inferred from homology"/>
<gene>
    <name evidence="13" type="ORF">EVOR1521_LOCUS10168</name>
</gene>
<dbReference type="InterPro" id="IPR000504">
    <property type="entry name" value="RRM_dom"/>
</dbReference>
<evidence type="ECO:0000256" key="10">
    <source>
        <dbReference type="PROSITE-ProRule" id="PRU00176"/>
    </source>
</evidence>
<evidence type="ECO:0000256" key="8">
    <source>
        <dbReference type="ARBA" id="ARBA00023242"/>
    </source>
</evidence>
<comment type="caution">
    <text evidence="13">The sequence shown here is derived from an EMBL/GenBank/DDBJ whole genome shotgun (WGS) entry which is preliminary data.</text>
</comment>
<dbReference type="CDD" id="cd12335">
    <property type="entry name" value="RRM2_SF3B4"/>
    <property type="match status" value="1"/>
</dbReference>
<feature type="compositionally biased region" description="Pro residues" evidence="11">
    <location>
        <begin position="483"/>
        <end position="495"/>
    </location>
</feature>
<evidence type="ECO:0000256" key="9">
    <source>
        <dbReference type="ARBA" id="ARBA00070533"/>
    </source>
</evidence>
<keyword evidence="4" id="KW-0747">Spliceosome</keyword>
<dbReference type="PANTHER" id="PTHR48030">
    <property type="entry name" value="SPLICING FACTOR 3B SUBUNIT 4"/>
    <property type="match status" value="1"/>
</dbReference>
<dbReference type="GO" id="GO:0006397">
    <property type="term" value="P:mRNA processing"/>
    <property type="evidence" value="ECO:0007669"/>
    <property type="project" value="UniProtKB-KW"/>
</dbReference>
<organism evidence="13 14">
    <name type="scientific">Effrenium voratum</name>
    <dbReference type="NCBI Taxonomy" id="2562239"/>
    <lineage>
        <taxon>Eukaryota</taxon>
        <taxon>Sar</taxon>
        <taxon>Alveolata</taxon>
        <taxon>Dinophyceae</taxon>
        <taxon>Suessiales</taxon>
        <taxon>Symbiodiniaceae</taxon>
        <taxon>Effrenium</taxon>
    </lineage>
</organism>
<dbReference type="EMBL" id="CAUJNA010000957">
    <property type="protein sequence ID" value="CAJ1382909.1"/>
    <property type="molecule type" value="Genomic_DNA"/>
</dbReference>
<dbReference type="GO" id="GO:0048026">
    <property type="term" value="P:positive regulation of mRNA splicing, via spliceosome"/>
    <property type="evidence" value="ECO:0007669"/>
    <property type="project" value="TreeGrafter"/>
</dbReference>
<evidence type="ECO:0000256" key="3">
    <source>
        <dbReference type="ARBA" id="ARBA00022664"/>
    </source>
</evidence>
<dbReference type="Pfam" id="PF00076">
    <property type="entry name" value="RRM_1"/>
    <property type="match status" value="2"/>
</dbReference>
<keyword evidence="6 10" id="KW-0694">RNA-binding</keyword>
<evidence type="ECO:0000256" key="11">
    <source>
        <dbReference type="SAM" id="MobiDB-lite"/>
    </source>
</evidence>
<comment type="subcellular location">
    <subcellularLocation>
        <location evidence="1">Nucleus</location>
    </subcellularLocation>
</comment>
<keyword evidence="7" id="KW-0508">mRNA splicing</keyword>